<dbReference type="GO" id="GO:0000287">
    <property type="term" value="F:magnesium ion binding"/>
    <property type="evidence" value="ECO:0007669"/>
    <property type="project" value="InterPro"/>
</dbReference>
<comment type="similarity">
    <text evidence="1">Belongs to the dUTPase family.</text>
</comment>
<evidence type="ECO:0000313" key="7">
    <source>
        <dbReference type="EMBL" id="HIZ64890.1"/>
    </source>
</evidence>
<dbReference type="InterPro" id="IPR008181">
    <property type="entry name" value="dUTPase"/>
</dbReference>
<dbReference type="EMBL" id="DXBG01000074">
    <property type="protein sequence ID" value="HIZ64890.1"/>
    <property type="molecule type" value="Genomic_DNA"/>
</dbReference>
<proteinExistence type="inferred from homology"/>
<organism evidence="7 8">
    <name type="scientific">Candidatus Blautia pullicola</name>
    <dbReference type="NCBI Taxonomy" id="2838498"/>
    <lineage>
        <taxon>Bacteria</taxon>
        <taxon>Bacillati</taxon>
        <taxon>Bacillota</taxon>
        <taxon>Clostridia</taxon>
        <taxon>Lachnospirales</taxon>
        <taxon>Lachnospiraceae</taxon>
        <taxon>Blautia</taxon>
    </lineage>
</organism>
<comment type="catalytic activity">
    <reaction evidence="5">
        <text>dUTP + H2O = dUMP + diphosphate + H(+)</text>
        <dbReference type="Rhea" id="RHEA:10248"/>
        <dbReference type="ChEBI" id="CHEBI:15377"/>
        <dbReference type="ChEBI" id="CHEBI:15378"/>
        <dbReference type="ChEBI" id="CHEBI:33019"/>
        <dbReference type="ChEBI" id="CHEBI:61555"/>
        <dbReference type="ChEBI" id="CHEBI:246422"/>
        <dbReference type="EC" id="3.6.1.23"/>
    </reaction>
</comment>
<dbReference type="AlphaFoldDB" id="A0A9D2FQA4"/>
<dbReference type="SUPFAM" id="SSF51283">
    <property type="entry name" value="dUTPase-like"/>
    <property type="match status" value="1"/>
</dbReference>
<evidence type="ECO:0000313" key="8">
    <source>
        <dbReference type="Proteomes" id="UP000824056"/>
    </source>
</evidence>
<dbReference type="PANTHER" id="PTHR11241:SF0">
    <property type="entry name" value="DEOXYURIDINE 5'-TRIPHOSPHATE NUCLEOTIDOHYDROLASE"/>
    <property type="match status" value="1"/>
</dbReference>
<dbReference type="GO" id="GO:0046081">
    <property type="term" value="P:dUTP catabolic process"/>
    <property type="evidence" value="ECO:0007669"/>
    <property type="project" value="InterPro"/>
</dbReference>
<protein>
    <recommendedName>
        <fullName evidence="2">dUTP diphosphatase</fullName>
        <ecNumber evidence="2">3.6.1.23</ecNumber>
    </recommendedName>
</protein>
<keyword evidence="4" id="KW-0546">Nucleotide metabolism</keyword>
<evidence type="ECO:0000259" key="6">
    <source>
        <dbReference type="Pfam" id="PF00692"/>
    </source>
</evidence>
<dbReference type="InterPro" id="IPR033704">
    <property type="entry name" value="dUTPase_trimeric"/>
</dbReference>
<gene>
    <name evidence="7" type="ORF">H9809_03160</name>
</gene>
<dbReference type="PANTHER" id="PTHR11241">
    <property type="entry name" value="DEOXYURIDINE 5'-TRIPHOSPHATE NUCLEOTIDOHYDROLASE"/>
    <property type="match status" value="1"/>
</dbReference>
<accession>A0A9D2FQA4</accession>
<dbReference type="GO" id="GO:0006226">
    <property type="term" value="P:dUMP biosynthetic process"/>
    <property type="evidence" value="ECO:0007669"/>
    <property type="project" value="InterPro"/>
</dbReference>
<reference evidence="7" key="1">
    <citation type="journal article" date="2021" name="PeerJ">
        <title>Extensive microbial diversity within the chicken gut microbiome revealed by metagenomics and culture.</title>
        <authorList>
            <person name="Gilroy R."/>
            <person name="Ravi A."/>
            <person name="Getino M."/>
            <person name="Pursley I."/>
            <person name="Horton D.L."/>
            <person name="Alikhan N.F."/>
            <person name="Baker D."/>
            <person name="Gharbi K."/>
            <person name="Hall N."/>
            <person name="Watson M."/>
            <person name="Adriaenssens E.M."/>
            <person name="Foster-Nyarko E."/>
            <person name="Jarju S."/>
            <person name="Secka A."/>
            <person name="Antonio M."/>
            <person name="Oren A."/>
            <person name="Chaudhuri R.R."/>
            <person name="La Ragione R."/>
            <person name="Hildebrand F."/>
            <person name="Pallen M.J."/>
        </authorList>
    </citation>
    <scope>NUCLEOTIDE SEQUENCE</scope>
    <source>
        <strain evidence="7">1068</strain>
    </source>
</reference>
<sequence>MRRIAQFHKVSEGQFTEGMKDVFPQLEEKEIQEIYQSLKLPRRATTGSAGYDFYSPVDFDLQPGESLKMPTGIRAQMEEGWVLKVYPRSGLGFKYRLQLNNTVGIIDSDYFYSDNEGHIFIKITNDSREGKTLHVDKGTGFAQGIFVEFGITVDDDAAALRNGGMGSTTGK</sequence>
<dbReference type="Pfam" id="PF00692">
    <property type="entry name" value="dUTPase"/>
    <property type="match status" value="1"/>
</dbReference>
<evidence type="ECO:0000256" key="1">
    <source>
        <dbReference type="ARBA" id="ARBA00006581"/>
    </source>
</evidence>
<evidence type="ECO:0000256" key="3">
    <source>
        <dbReference type="ARBA" id="ARBA00022801"/>
    </source>
</evidence>
<dbReference type="InterPro" id="IPR036157">
    <property type="entry name" value="dUTPase-like_sf"/>
</dbReference>
<evidence type="ECO:0000256" key="4">
    <source>
        <dbReference type="ARBA" id="ARBA00023080"/>
    </source>
</evidence>
<dbReference type="Gene3D" id="2.70.40.10">
    <property type="match status" value="1"/>
</dbReference>
<dbReference type="InterPro" id="IPR029054">
    <property type="entry name" value="dUTPase-like"/>
</dbReference>
<feature type="domain" description="dUTPase-like" evidence="6">
    <location>
        <begin position="38"/>
        <end position="166"/>
    </location>
</feature>
<dbReference type="EC" id="3.6.1.23" evidence="2"/>
<dbReference type="Proteomes" id="UP000824056">
    <property type="component" value="Unassembled WGS sequence"/>
</dbReference>
<evidence type="ECO:0000256" key="5">
    <source>
        <dbReference type="ARBA" id="ARBA00047686"/>
    </source>
</evidence>
<evidence type="ECO:0000256" key="2">
    <source>
        <dbReference type="ARBA" id="ARBA00012379"/>
    </source>
</evidence>
<dbReference type="CDD" id="cd07557">
    <property type="entry name" value="trimeric_dUTPase"/>
    <property type="match status" value="1"/>
</dbReference>
<keyword evidence="3" id="KW-0378">Hydrolase</keyword>
<name>A0A9D2FQA4_9FIRM</name>
<dbReference type="GO" id="GO:0004170">
    <property type="term" value="F:dUTP diphosphatase activity"/>
    <property type="evidence" value="ECO:0007669"/>
    <property type="project" value="UniProtKB-EC"/>
</dbReference>
<reference evidence="7" key="2">
    <citation type="submission" date="2021-04" db="EMBL/GenBank/DDBJ databases">
        <authorList>
            <person name="Gilroy R."/>
        </authorList>
    </citation>
    <scope>NUCLEOTIDE SEQUENCE</scope>
    <source>
        <strain evidence="7">1068</strain>
    </source>
</reference>
<comment type="caution">
    <text evidence="7">The sequence shown here is derived from an EMBL/GenBank/DDBJ whole genome shotgun (WGS) entry which is preliminary data.</text>
</comment>